<keyword evidence="1" id="KW-0472">Membrane</keyword>
<dbReference type="EMBL" id="FOMT01000005">
    <property type="protein sequence ID" value="SFF06071.1"/>
    <property type="molecule type" value="Genomic_DNA"/>
</dbReference>
<evidence type="ECO:0000313" key="3">
    <source>
        <dbReference type="Proteomes" id="UP000198855"/>
    </source>
</evidence>
<gene>
    <name evidence="2" type="ORF">SAMN05216378_4924</name>
</gene>
<reference evidence="3" key="1">
    <citation type="submission" date="2016-10" db="EMBL/GenBank/DDBJ databases">
        <authorList>
            <person name="Varghese N."/>
            <person name="Submissions S."/>
        </authorList>
    </citation>
    <scope>NUCLEOTIDE SEQUENCE [LARGE SCALE GENOMIC DNA]</scope>
    <source>
        <strain evidence="3">CGMCC 1.10784</strain>
    </source>
</reference>
<organism evidence="2 3">
    <name type="scientific">Paenibacillus catalpae</name>
    <dbReference type="NCBI Taxonomy" id="1045775"/>
    <lineage>
        <taxon>Bacteria</taxon>
        <taxon>Bacillati</taxon>
        <taxon>Bacillota</taxon>
        <taxon>Bacilli</taxon>
        <taxon>Bacillales</taxon>
        <taxon>Paenibacillaceae</taxon>
        <taxon>Paenibacillus</taxon>
    </lineage>
</organism>
<name>A0A1I2FNS5_9BACL</name>
<keyword evidence="1" id="KW-0812">Transmembrane</keyword>
<keyword evidence="3" id="KW-1185">Reference proteome</keyword>
<dbReference type="RefSeq" id="WP_091189054.1">
    <property type="nucleotide sequence ID" value="NZ_FOMT01000005.1"/>
</dbReference>
<dbReference type="AlphaFoldDB" id="A0A1I2FNS5"/>
<dbReference type="STRING" id="1045775.SAMN05216378_4924"/>
<dbReference type="Proteomes" id="UP000198855">
    <property type="component" value="Unassembled WGS sequence"/>
</dbReference>
<keyword evidence="1" id="KW-1133">Transmembrane helix</keyword>
<evidence type="ECO:0000256" key="1">
    <source>
        <dbReference type="SAM" id="Phobius"/>
    </source>
</evidence>
<protein>
    <submittedName>
        <fullName evidence="2">Uncharacterized protein</fullName>
    </submittedName>
</protein>
<evidence type="ECO:0000313" key="2">
    <source>
        <dbReference type="EMBL" id="SFF06071.1"/>
    </source>
</evidence>
<sequence>MKLRIVPFVLSAVATALLLFGGWMLYKQFAVVSPFEKSIGQIDGVASANAPTIDQDRVAVKVTLKPDANLKDVYESIAKEGKDAIGSRELTLDITNEAPSERLEKVWSSVLFDVAEAMEKKNYSDIPNALEKAAASNKAIQYETELDDNNVYITLKDGNSAKYVVLPRTPAMLEVSTYA</sequence>
<proteinExistence type="predicted"/>
<dbReference type="OrthoDB" id="2652483at2"/>
<feature type="transmembrane region" description="Helical" evidence="1">
    <location>
        <begin position="6"/>
        <end position="26"/>
    </location>
</feature>
<accession>A0A1I2FNS5</accession>